<protein>
    <recommendedName>
        <fullName evidence="4">Transposase</fullName>
    </recommendedName>
</protein>
<proteinExistence type="predicted"/>
<evidence type="ECO:0000256" key="1">
    <source>
        <dbReference type="SAM" id="MobiDB-lite"/>
    </source>
</evidence>
<keyword evidence="3" id="KW-1185">Reference proteome</keyword>
<evidence type="ECO:0000313" key="2">
    <source>
        <dbReference type="EMBL" id="MCT8330209.1"/>
    </source>
</evidence>
<dbReference type="EMBL" id="JAOCQF010000002">
    <property type="protein sequence ID" value="MCT8330209.1"/>
    <property type="molecule type" value="Genomic_DNA"/>
</dbReference>
<evidence type="ECO:0000313" key="3">
    <source>
        <dbReference type="Proteomes" id="UP001205601"/>
    </source>
</evidence>
<organism evidence="2 3">
    <name type="scientific">Albidovulum sediminis</name>
    <dbReference type="NCBI Taxonomy" id="3066345"/>
    <lineage>
        <taxon>Bacteria</taxon>
        <taxon>Pseudomonadati</taxon>
        <taxon>Pseudomonadota</taxon>
        <taxon>Alphaproteobacteria</taxon>
        <taxon>Rhodobacterales</taxon>
        <taxon>Paracoccaceae</taxon>
        <taxon>Albidovulum</taxon>
    </lineage>
</organism>
<name>A0ABT2NQG9_9RHOB</name>
<feature type="region of interest" description="Disordered" evidence="1">
    <location>
        <begin position="31"/>
        <end position="53"/>
    </location>
</feature>
<accession>A0ABT2NQG9</accession>
<sequence length="53" mass="6088">MKTAVAFLIRFARKNPEQTDAFGQRLTIMTKPKTPRPTRMSTPPLFKNRVRAA</sequence>
<dbReference type="Proteomes" id="UP001205601">
    <property type="component" value="Unassembled WGS sequence"/>
</dbReference>
<dbReference type="RefSeq" id="WP_261496086.1">
    <property type="nucleotide sequence ID" value="NZ_JAOCQF010000002.1"/>
</dbReference>
<reference evidence="3" key="1">
    <citation type="submission" date="2023-07" db="EMBL/GenBank/DDBJ databases">
        <title>Defluviimonas sediminis sp. nov., isolated from mangrove sediment.</title>
        <authorList>
            <person name="Liu L."/>
            <person name="Li J."/>
            <person name="Huang Y."/>
            <person name="Pan J."/>
            <person name="Li M."/>
        </authorList>
    </citation>
    <scope>NUCLEOTIDE SEQUENCE [LARGE SCALE GENOMIC DNA]</scope>
    <source>
        <strain evidence="3">FT324</strain>
    </source>
</reference>
<gene>
    <name evidence="2" type="ORF">N5I32_11840</name>
</gene>
<comment type="caution">
    <text evidence="2">The sequence shown here is derived from an EMBL/GenBank/DDBJ whole genome shotgun (WGS) entry which is preliminary data.</text>
</comment>
<evidence type="ECO:0008006" key="4">
    <source>
        <dbReference type="Google" id="ProtNLM"/>
    </source>
</evidence>